<dbReference type="AlphaFoldDB" id="A0A8C5P7Q2"/>
<feature type="domain" description="BHLH" evidence="2">
    <location>
        <begin position="91"/>
        <end position="143"/>
    </location>
</feature>
<dbReference type="SUPFAM" id="SSF47459">
    <property type="entry name" value="HLH, helix-loop-helix DNA-binding domain"/>
    <property type="match status" value="1"/>
</dbReference>
<dbReference type="GeneTree" id="ENSGT00940000162850"/>
<dbReference type="OrthoDB" id="6241467at2759"/>
<dbReference type="Ensembl" id="ENSLLET00000004254.1">
    <property type="protein sequence ID" value="ENSLLEP00000004063.1"/>
    <property type="gene ID" value="ENSLLEG00000002620.1"/>
</dbReference>
<dbReference type="InterPro" id="IPR050283">
    <property type="entry name" value="E-box_TF_Regulators"/>
</dbReference>
<dbReference type="InterPro" id="IPR036638">
    <property type="entry name" value="HLH_DNA-bd_sf"/>
</dbReference>
<protein>
    <recommendedName>
        <fullName evidence="2">BHLH domain-containing protein</fullName>
    </recommendedName>
</protein>
<organism evidence="3 4">
    <name type="scientific">Leptobrachium leishanense</name>
    <name type="common">Leishan spiny toad</name>
    <dbReference type="NCBI Taxonomy" id="445787"/>
    <lineage>
        <taxon>Eukaryota</taxon>
        <taxon>Metazoa</taxon>
        <taxon>Chordata</taxon>
        <taxon>Craniata</taxon>
        <taxon>Vertebrata</taxon>
        <taxon>Euteleostomi</taxon>
        <taxon>Amphibia</taxon>
        <taxon>Batrachia</taxon>
        <taxon>Anura</taxon>
        <taxon>Pelobatoidea</taxon>
        <taxon>Megophryidae</taxon>
        <taxon>Leptobrachium</taxon>
    </lineage>
</organism>
<dbReference type="SMART" id="SM00353">
    <property type="entry name" value="HLH"/>
    <property type="match status" value="1"/>
</dbReference>
<dbReference type="GO" id="GO:0032502">
    <property type="term" value="P:developmental process"/>
    <property type="evidence" value="ECO:0007669"/>
    <property type="project" value="TreeGrafter"/>
</dbReference>
<dbReference type="Pfam" id="PF00010">
    <property type="entry name" value="HLH"/>
    <property type="match status" value="1"/>
</dbReference>
<dbReference type="GO" id="GO:0000981">
    <property type="term" value="F:DNA-binding transcription factor activity, RNA polymerase II-specific"/>
    <property type="evidence" value="ECO:0007669"/>
    <property type="project" value="TreeGrafter"/>
</dbReference>
<reference evidence="3" key="2">
    <citation type="submission" date="2025-09" db="UniProtKB">
        <authorList>
            <consortium name="Ensembl"/>
        </authorList>
    </citation>
    <scope>IDENTIFICATION</scope>
</reference>
<evidence type="ECO:0000259" key="2">
    <source>
        <dbReference type="PROSITE" id="PS50888"/>
    </source>
</evidence>
<dbReference type="GO" id="GO:0046983">
    <property type="term" value="F:protein dimerization activity"/>
    <property type="evidence" value="ECO:0007669"/>
    <property type="project" value="InterPro"/>
</dbReference>
<reference evidence="3" key="1">
    <citation type="submission" date="2025-08" db="UniProtKB">
        <authorList>
            <consortium name="Ensembl"/>
        </authorList>
    </citation>
    <scope>IDENTIFICATION</scope>
</reference>
<name>A0A8C5P7Q2_9ANUR</name>
<accession>A0A8C5P7Q2</accession>
<evidence type="ECO:0000313" key="4">
    <source>
        <dbReference type="Proteomes" id="UP000694569"/>
    </source>
</evidence>
<keyword evidence="1" id="KW-0238">DNA-binding</keyword>
<dbReference type="Proteomes" id="UP000694569">
    <property type="component" value="Unplaced"/>
</dbReference>
<dbReference type="PANTHER" id="PTHR23349:SF108">
    <property type="entry name" value="BHLH DOMAIN-CONTAINING PROTEIN"/>
    <property type="match status" value="1"/>
</dbReference>
<dbReference type="GO" id="GO:0000977">
    <property type="term" value="F:RNA polymerase II transcription regulatory region sequence-specific DNA binding"/>
    <property type="evidence" value="ECO:0007669"/>
    <property type="project" value="TreeGrafter"/>
</dbReference>
<dbReference type="PANTHER" id="PTHR23349">
    <property type="entry name" value="BASIC HELIX-LOOP-HELIX TRANSCRIPTION FACTOR, TWIST"/>
    <property type="match status" value="1"/>
</dbReference>
<sequence>MNETTYSLPRDSALINDTQCDSQLSLPFSLDPSIKWPLSTEMHLFNCSQDTAFLSYMPRPSIEHYFDNFYNASSQTTCPKHSHRESYYVPSFIRRRNERERQRVKYVNEGYARLRKHLPPEYLEKRLSKVQTLKAAIKYISLLQDCLGRSTTEITHLSYRTACCPVF</sequence>
<keyword evidence="4" id="KW-1185">Reference proteome</keyword>
<dbReference type="Gene3D" id="4.10.280.10">
    <property type="entry name" value="Helix-loop-helix DNA-binding domain"/>
    <property type="match status" value="1"/>
</dbReference>
<evidence type="ECO:0000256" key="1">
    <source>
        <dbReference type="ARBA" id="ARBA00023125"/>
    </source>
</evidence>
<proteinExistence type="predicted"/>
<dbReference type="PROSITE" id="PS50888">
    <property type="entry name" value="BHLH"/>
    <property type="match status" value="1"/>
</dbReference>
<evidence type="ECO:0000313" key="3">
    <source>
        <dbReference type="Ensembl" id="ENSLLEP00000004063.1"/>
    </source>
</evidence>
<dbReference type="InterPro" id="IPR011598">
    <property type="entry name" value="bHLH_dom"/>
</dbReference>